<reference evidence="13 14" key="1">
    <citation type="submission" date="2015-05" db="EMBL/GenBank/DDBJ databases">
        <title>Genome sequencing and analysis of members of genus Stenotrophomonas.</title>
        <authorList>
            <person name="Patil P.P."/>
            <person name="Midha S."/>
            <person name="Patil P.B."/>
        </authorList>
    </citation>
    <scope>NUCLEOTIDE SEQUENCE [LARGE SCALE GENOMIC DNA]</scope>
    <source>
        <strain evidence="13 14">DSM 17805</strain>
    </source>
</reference>
<evidence type="ECO:0000256" key="4">
    <source>
        <dbReference type="ARBA" id="ARBA00022481"/>
    </source>
</evidence>
<sequence>MTHAALRHRRRPRAAAGMTLLEMLLVIALVAVSASLAVMAMGGGREGQQLRSAVRELNAQLRYTRTQAIVHGQMQQFQINPATGQWQAANGRQGQLPGRLRVRFTGAAQLQPSAGIGAIAFYPDGGASGGRIELIGQRAGWQLDVAWITGQVAGKAIAGERR</sequence>
<protein>
    <recommendedName>
        <fullName evidence="2">Type II secretion system protein H</fullName>
    </recommendedName>
    <alternativeName>
        <fullName evidence="10">General secretion pathway protein H</fullName>
    </alternativeName>
</protein>
<keyword evidence="6 11" id="KW-0812">Transmembrane</keyword>
<dbReference type="AlphaFoldDB" id="A0A0R0BJW0"/>
<dbReference type="NCBIfam" id="TIGR02532">
    <property type="entry name" value="IV_pilin_GFxxxE"/>
    <property type="match status" value="1"/>
</dbReference>
<comment type="caution">
    <text evidence="13">The sequence shown here is derived from an EMBL/GenBank/DDBJ whole genome shotgun (WGS) entry which is preliminary data.</text>
</comment>
<dbReference type="PROSITE" id="PS00409">
    <property type="entry name" value="PROKAR_NTER_METHYL"/>
    <property type="match status" value="1"/>
</dbReference>
<dbReference type="InterPro" id="IPR045584">
    <property type="entry name" value="Pilin-like"/>
</dbReference>
<dbReference type="Proteomes" id="UP000051254">
    <property type="component" value="Unassembled WGS sequence"/>
</dbReference>
<keyword evidence="3" id="KW-1003">Cell membrane</keyword>
<evidence type="ECO:0000256" key="8">
    <source>
        <dbReference type="ARBA" id="ARBA00023136"/>
    </source>
</evidence>
<keyword evidence="5" id="KW-0997">Cell inner membrane</keyword>
<feature type="transmembrane region" description="Helical" evidence="11">
    <location>
        <begin position="20"/>
        <end position="42"/>
    </location>
</feature>
<evidence type="ECO:0000256" key="6">
    <source>
        <dbReference type="ARBA" id="ARBA00022692"/>
    </source>
</evidence>
<dbReference type="PATRIC" id="fig|266128.3.peg.1880"/>
<dbReference type="Pfam" id="PF12019">
    <property type="entry name" value="GspH"/>
    <property type="match status" value="1"/>
</dbReference>
<evidence type="ECO:0000256" key="1">
    <source>
        <dbReference type="ARBA" id="ARBA00004377"/>
    </source>
</evidence>
<dbReference type="NCBIfam" id="NF047827">
    <property type="entry name" value="T3SSXpsH"/>
    <property type="match status" value="1"/>
</dbReference>
<evidence type="ECO:0000256" key="9">
    <source>
        <dbReference type="ARBA" id="ARBA00025772"/>
    </source>
</evidence>
<gene>
    <name evidence="13" type="ORF">ABB25_13750</name>
</gene>
<feature type="domain" description="General secretion pathway GspH" evidence="12">
    <location>
        <begin position="53"/>
        <end position="147"/>
    </location>
</feature>
<accession>A0A0R0BJW0</accession>
<dbReference type="RefSeq" id="WP_057667726.1">
    <property type="nucleotide sequence ID" value="NZ_LDJH01000031.1"/>
</dbReference>
<comment type="subcellular location">
    <subcellularLocation>
        <location evidence="1">Cell inner membrane</location>
        <topology evidence="1">Single-pass membrane protein</topology>
    </subcellularLocation>
</comment>
<proteinExistence type="inferred from homology"/>
<dbReference type="STRING" id="266128.ABB25_13750"/>
<evidence type="ECO:0000313" key="14">
    <source>
        <dbReference type="Proteomes" id="UP000051254"/>
    </source>
</evidence>
<dbReference type="InterPro" id="IPR022346">
    <property type="entry name" value="T2SS_GspH"/>
</dbReference>
<evidence type="ECO:0000256" key="10">
    <source>
        <dbReference type="ARBA" id="ARBA00030775"/>
    </source>
</evidence>
<evidence type="ECO:0000259" key="12">
    <source>
        <dbReference type="Pfam" id="PF12019"/>
    </source>
</evidence>
<dbReference type="InterPro" id="IPR012902">
    <property type="entry name" value="N_methyl_site"/>
</dbReference>
<evidence type="ECO:0000256" key="11">
    <source>
        <dbReference type="SAM" id="Phobius"/>
    </source>
</evidence>
<organism evidence="13 14">
    <name type="scientific">Stenotrophomonas koreensis</name>
    <dbReference type="NCBI Taxonomy" id="266128"/>
    <lineage>
        <taxon>Bacteria</taxon>
        <taxon>Pseudomonadati</taxon>
        <taxon>Pseudomonadota</taxon>
        <taxon>Gammaproteobacteria</taxon>
        <taxon>Lysobacterales</taxon>
        <taxon>Lysobacteraceae</taxon>
        <taxon>Stenotrophomonas</taxon>
    </lineage>
</organism>
<dbReference type="GO" id="GO:0015628">
    <property type="term" value="P:protein secretion by the type II secretion system"/>
    <property type="evidence" value="ECO:0007669"/>
    <property type="project" value="InterPro"/>
</dbReference>
<evidence type="ECO:0000313" key="13">
    <source>
        <dbReference type="EMBL" id="KRG54586.1"/>
    </source>
</evidence>
<keyword evidence="14" id="KW-1185">Reference proteome</keyword>
<dbReference type="PRINTS" id="PR00885">
    <property type="entry name" value="BCTERIALGSPH"/>
</dbReference>
<dbReference type="Pfam" id="PF07963">
    <property type="entry name" value="N_methyl"/>
    <property type="match status" value="1"/>
</dbReference>
<dbReference type="SUPFAM" id="SSF54523">
    <property type="entry name" value="Pili subunits"/>
    <property type="match status" value="1"/>
</dbReference>
<name>A0A0R0BJW0_9GAMM</name>
<evidence type="ECO:0000256" key="3">
    <source>
        <dbReference type="ARBA" id="ARBA00022475"/>
    </source>
</evidence>
<dbReference type="EMBL" id="LDJH01000031">
    <property type="protein sequence ID" value="KRG54586.1"/>
    <property type="molecule type" value="Genomic_DNA"/>
</dbReference>
<keyword evidence="4" id="KW-0488">Methylation</keyword>
<dbReference type="GO" id="GO:0005886">
    <property type="term" value="C:plasma membrane"/>
    <property type="evidence" value="ECO:0007669"/>
    <property type="project" value="UniProtKB-SubCell"/>
</dbReference>
<keyword evidence="7 11" id="KW-1133">Transmembrane helix</keyword>
<keyword evidence="8 11" id="KW-0472">Membrane</keyword>
<dbReference type="InterPro" id="IPR002416">
    <property type="entry name" value="T2SS_protein-GspH"/>
</dbReference>
<evidence type="ECO:0000256" key="2">
    <source>
        <dbReference type="ARBA" id="ARBA00021549"/>
    </source>
</evidence>
<evidence type="ECO:0000256" key="5">
    <source>
        <dbReference type="ARBA" id="ARBA00022519"/>
    </source>
</evidence>
<dbReference type="GO" id="GO:0015627">
    <property type="term" value="C:type II protein secretion system complex"/>
    <property type="evidence" value="ECO:0007669"/>
    <property type="project" value="InterPro"/>
</dbReference>
<comment type="similarity">
    <text evidence="9">Belongs to the GSP H family.</text>
</comment>
<evidence type="ECO:0000256" key="7">
    <source>
        <dbReference type="ARBA" id="ARBA00022989"/>
    </source>
</evidence>